<protein>
    <submittedName>
        <fullName evidence="1">Uncharacterized protein</fullName>
    </submittedName>
</protein>
<accession>A0ACB8UU54</accession>
<comment type="caution">
    <text evidence="1">The sequence shown here is derived from an EMBL/GenBank/DDBJ whole genome shotgun (WGS) entry which is preliminary data.</text>
</comment>
<proteinExistence type="predicted"/>
<sequence length="1659" mass="182554">MADIDNFEMMGTQASNILQDIPPKLSHPKDIALQGNLGHLSPLLRRYFGSEIHGFLVSELPPIFRSDLCPASILKLVCWYQQAWREYAKDVKSCINSPTELGDVLTAIKKAYSSVDRLLHNGVHTPAIIEPLSSRNISHHSVYKFVHEFQLPLLSSKHRRRVVVIALPTGPILALACLAVTAYYTAAPVSSTVGSEQFMQEVLQLEASAILARKEDLEKLDINAPWISEAGISVFAVEENEDLTFKVSVARATEPDPTFEMTPNSADDIALVLFTSGTSGQKKIVPLTLHTIVTGVAFVIESWGLNSDHRCLNMMPLNHVGGLIRNLFAPIMAGGSTICCSGFDANIFWDVVESQSPTWYYASPTMHAVILTEAEDRPVPSPQCKIKLICNAAGGLLPSLAIRLQNTFKCTILPSYGMTECMPIASPPLSYNLDRPGTSGKSVGPDIAIMNLSDSSCLPPRETGRICVRGFPVFPGYLLSDGIDKSSLTEDGWFDTGDLGYLDEDGYLYVTGRGKEVINRGGEIISPFEIEEAILKASQSPESPIFGRISDVLAFSIGHDVLQEVVGVALVVRPGKPRPDLRQLHQALKQRLHHAKLPVGIVYMDALPKNRGKILRIRMAERLGIPQFADGMLASEVYYEADCPPLDTPITKSIPSRSCSIDLNVVQNRLDMELSGRLAAFVCRQQSTGLPRAILSTYVENPPPNAQLILQNLEARLPNMLDGYLIPRRIEFLEGPAPRTSEGLVDEIALFAALKPVLKTDSVSFVERKVQAAFSSILGCPLEEIGKDSDFFELGGDSLKAGRLFSVLRKELQIQFPSSVIFTCSTVRAVSRHIEEILSEKGEKSEIEHSENPIFPGCATTCSSTNPLLLIIQLIPIGLIFPLRLAFQNLMFIWFLSVTVQRWPWPELIVMRLLHLIVAILAARWATYIIAPIVAIAIKWVVIGRFKRGLYPMWGCYHTRWWFVHKTLLIGRMGIFSHFNWSIKLYYRLLGAKIGKGVTINKKATLGEYDLLDIGDNVTIDECTCRPFAVGWNTSMMLQPIKLGRNSSIGLKAVIAPGTVLAPDTCIGPNSSSWEIEDANEANRDLSSSKIPPPHWLLKILLVEPTVLLIHAASALPWMAGLTGMVLQKPRVTGDLFREITIWFTTPVRIGYHYLARAVGVSLGPVVFLFLVVLVKRMLDAFCGTQETTTKRSQLKKVQFSLMEKLAPSPKPLSDLFGSHYEITSVVVRLLGGRAGSRIYWPGVGPTIQDYSLVSIGDDVVFGSRSHIMTSDGIGSEPVVIGDGVMVADRTVILPGTKVGRSAILGTGALTRRNGVYPPDSVWVGSKTGEAVCLTTGAQESPSELRKQPTDSQSSLSSNSLTLQDGSSLDTRIEGNTEDSKSDIPASTITPYGKAFYQKGASYYVFGMFSIFIYSTFITVFTSVYWNSASIVNVKIISELLKISLPVFQPSWYRPFLIYAIMVGNIAVTMAIQVVLALAIVIAAKWIVIGRRTPGQYDWDKSSYCQRWQLFLTIEKLRASCYANIGIVKLFAGTHFLVLYFRFLGAKIGKDCALFAGGEPSVLFTEPDLLTLGDRVAVDDASLVCHLNTRGKFSLHAMTVGSRSVLRTGSRLLAGAEMEEDGCLLEHTLIMSGDVVMQGEVYQGWPANLFQEQQWKKLG</sequence>
<reference evidence="1" key="1">
    <citation type="journal article" date="2022" name="bioRxiv">
        <title>Population genetic analysis of Ophidiomyces ophidiicola, the causative agent of snake fungal disease, indicates recent introductions to the USA.</title>
        <authorList>
            <person name="Ladner J.T."/>
            <person name="Palmer J.M."/>
            <person name="Ettinger C.L."/>
            <person name="Stajich J.E."/>
            <person name="Farrell T.M."/>
            <person name="Glorioso B.M."/>
            <person name="Lawson B."/>
            <person name="Price S.J."/>
            <person name="Stengle A.G."/>
            <person name="Grear D.A."/>
            <person name="Lorch J.M."/>
        </authorList>
    </citation>
    <scope>NUCLEOTIDE SEQUENCE</scope>
    <source>
        <strain evidence="1">NWHC 24266-5</strain>
    </source>
</reference>
<gene>
    <name evidence="1" type="ORF">LOY88_004217</name>
</gene>
<evidence type="ECO:0000313" key="1">
    <source>
        <dbReference type="EMBL" id="KAI2385266.1"/>
    </source>
</evidence>
<dbReference type="EMBL" id="JALBCA010000061">
    <property type="protein sequence ID" value="KAI2385266.1"/>
    <property type="molecule type" value="Genomic_DNA"/>
</dbReference>
<organism evidence="1">
    <name type="scientific">Ophidiomyces ophidiicola</name>
    <dbReference type="NCBI Taxonomy" id="1387563"/>
    <lineage>
        <taxon>Eukaryota</taxon>
        <taxon>Fungi</taxon>
        <taxon>Dikarya</taxon>
        <taxon>Ascomycota</taxon>
        <taxon>Pezizomycotina</taxon>
        <taxon>Eurotiomycetes</taxon>
        <taxon>Eurotiomycetidae</taxon>
        <taxon>Onygenales</taxon>
        <taxon>Onygenaceae</taxon>
        <taxon>Ophidiomyces</taxon>
    </lineage>
</organism>
<name>A0ACB8UU54_9EURO</name>